<organism evidence="1 2">
    <name type="scientific">Dialister pneumosintes</name>
    <dbReference type="NCBI Taxonomy" id="39950"/>
    <lineage>
        <taxon>Bacteria</taxon>
        <taxon>Bacillati</taxon>
        <taxon>Bacillota</taxon>
        <taxon>Negativicutes</taxon>
        <taxon>Veillonellales</taxon>
        <taxon>Veillonellaceae</taxon>
        <taxon>Dialister</taxon>
    </lineage>
</organism>
<name>A0A1B3WF17_9FIRM</name>
<evidence type="ECO:0008006" key="3">
    <source>
        <dbReference type="Google" id="ProtNLM"/>
    </source>
</evidence>
<dbReference type="NCBIfam" id="NF046040">
    <property type="entry name" value="RelB_antitoxin"/>
    <property type="match status" value="1"/>
</dbReference>
<gene>
    <name evidence="1" type="ORF">BCB69_06090</name>
</gene>
<dbReference type="KEGG" id="dpn:BCB69_06090"/>
<evidence type="ECO:0000313" key="2">
    <source>
        <dbReference type="Proteomes" id="UP000094757"/>
    </source>
</evidence>
<dbReference type="STRING" id="39950.BCB69_06090"/>
<proteinExistence type="predicted"/>
<dbReference type="InterPro" id="IPR046257">
    <property type="entry name" value="DUF6290"/>
</dbReference>
<reference evidence="2" key="1">
    <citation type="submission" date="2016-08" db="EMBL/GenBank/DDBJ databases">
        <authorList>
            <person name="Holder M.E."/>
            <person name="Ajami N.J."/>
            <person name="Petrosino J.F."/>
        </authorList>
    </citation>
    <scope>NUCLEOTIDE SEQUENCE [LARGE SCALE GENOMIC DNA]</scope>
    <source>
        <strain evidence="2">F0677</strain>
    </source>
</reference>
<sequence length="73" mass="8649">MNISIRVNDKEERLFKAYAKSNHMTLSEMLRKYTLERIEDEIDMKACEDYLLREELGETEFTPASEVFEKLGV</sequence>
<dbReference type="RefSeq" id="WP_022513712.1">
    <property type="nucleotide sequence ID" value="NZ_CP017037.1"/>
</dbReference>
<protein>
    <recommendedName>
        <fullName evidence="3">CopG family transcriptional regulator</fullName>
    </recommendedName>
</protein>
<dbReference type="EMBL" id="CP017037">
    <property type="protein sequence ID" value="AOH39552.1"/>
    <property type="molecule type" value="Genomic_DNA"/>
</dbReference>
<dbReference type="Proteomes" id="UP000094757">
    <property type="component" value="Chromosome"/>
</dbReference>
<evidence type="ECO:0000313" key="1">
    <source>
        <dbReference type="EMBL" id="AOH39552.1"/>
    </source>
</evidence>
<dbReference type="AlphaFoldDB" id="A0A1B3WF17"/>
<accession>A0A1B3WF17</accession>
<dbReference type="Pfam" id="PF19807">
    <property type="entry name" value="DUF6290"/>
    <property type="match status" value="1"/>
</dbReference>